<gene>
    <name evidence="2" type="ORF">SLS63_011877</name>
</gene>
<feature type="compositionally biased region" description="Low complexity" evidence="1">
    <location>
        <begin position="433"/>
        <end position="442"/>
    </location>
</feature>
<accession>A0ABR1NSV1</accession>
<organism evidence="2 3">
    <name type="scientific">Diaporthe eres</name>
    <name type="common">Phomopsis oblonga</name>
    <dbReference type="NCBI Taxonomy" id="83184"/>
    <lineage>
        <taxon>Eukaryota</taxon>
        <taxon>Fungi</taxon>
        <taxon>Dikarya</taxon>
        <taxon>Ascomycota</taxon>
        <taxon>Pezizomycotina</taxon>
        <taxon>Sordariomycetes</taxon>
        <taxon>Sordariomycetidae</taxon>
        <taxon>Diaporthales</taxon>
        <taxon>Diaporthaceae</taxon>
        <taxon>Diaporthe</taxon>
        <taxon>Diaporthe eres species complex</taxon>
    </lineage>
</organism>
<protein>
    <recommendedName>
        <fullName evidence="4">C6 transcription factor</fullName>
    </recommendedName>
</protein>
<dbReference type="PANTHER" id="PTHR31644">
    <property type="entry name" value="TRANSCRIPTIONAL ACTIVATOR ARO80-RELATED"/>
    <property type="match status" value="1"/>
</dbReference>
<feature type="region of interest" description="Disordered" evidence="1">
    <location>
        <begin position="410"/>
        <end position="455"/>
    </location>
</feature>
<evidence type="ECO:0008006" key="4">
    <source>
        <dbReference type="Google" id="ProtNLM"/>
    </source>
</evidence>
<dbReference type="CDD" id="cd12148">
    <property type="entry name" value="fungal_TF_MHR"/>
    <property type="match status" value="1"/>
</dbReference>
<proteinExistence type="predicted"/>
<evidence type="ECO:0000313" key="2">
    <source>
        <dbReference type="EMBL" id="KAK7713925.1"/>
    </source>
</evidence>
<dbReference type="EMBL" id="JAKNSF020000120">
    <property type="protein sequence ID" value="KAK7713925.1"/>
    <property type="molecule type" value="Genomic_DNA"/>
</dbReference>
<dbReference type="Proteomes" id="UP001430848">
    <property type="component" value="Unassembled WGS sequence"/>
</dbReference>
<sequence>MSTTGGHSRGYLLHQRLWEHCQHILMRILLGQEKSSKARTRTLGSIEALILLTEWHPRALQVPPVSDGWDSDMIMSFPDVRDQNGAVVDNPSRDRWLEDVIQPAQRSDRMSRTVLGMAMTLANELGVFDQQEDADTEKMSPYEVRQYHRRKALAKLLFLYQEQLSSRLGCKSLMPESVSHGITSSSTSRMSFAKRGEDWNSFIIAWTELTKMVRSISDVLFPSQAITNQLLRSGRYISIIEHFRLLLSGWEEKHLKSFGTKTCFYDLLTIEYQNTQVYANSLGLQAVVQRTLAGSDASSPAGQIEISPTDYTFIQAVVDGCLETLKITAALAQRNILKYAPVGVFLRITTASVFLLKALAVGVSTTRLRRSLDTLTRAISALRASAPDDLHLCGRYATLLETSLKRLHGSFVPSSRPPGFATTRPPSAEREGTGSTAASGAEADPHSGGVDFQGGLGQLPGLECGAMGGMMDDGDDSWLTLPLDPSMVPFGMDASNGFQWLGDDSLDFIFSLPDRKG</sequence>
<evidence type="ECO:0000256" key="1">
    <source>
        <dbReference type="SAM" id="MobiDB-lite"/>
    </source>
</evidence>
<name>A0ABR1NSV1_DIAER</name>
<evidence type="ECO:0000313" key="3">
    <source>
        <dbReference type="Proteomes" id="UP001430848"/>
    </source>
</evidence>
<keyword evidence="3" id="KW-1185">Reference proteome</keyword>
<dbReference type="InterPro" id="IPR052780">
    <property type="entry name" value="AAA_Catabolism_Regulators"/>
</dbReference>
<dbReference type="PANTHER" id="PTHR31644:SF3">
    <property type="entry name" value="ZN(II)2CYS6 TRANSCRIPTION FACTOR (EUROFUNG)"/>
    <property type="match status" value="1"/>
</dbReference>
<reference evidence="2 3" key="1">
    <citation type="submission" date="2024-02" db="EMBL/GenBank/DDBJ databases">
        <title>De novo assembly and annotation of 12 fungi associated with fruit tree decline syndrome in Ontario, Canada.</title>
        <authorList>
            <person name="Sulman M."/>
            <person name="Ellouze W."/>
            <person name="Ilyukhin E."/>
        </authorList>
    </citation>
    <scope>NUCLEOTIDE SEQUENCE [LARGE SCALE GENOMIC DNA]</scope>
    <source>
        <strain evidence="2 3">M169</strain>
    </source>
</reference>
<comment type="caution">
    <text evidence="2">The sequence shown here is derived from an EMBL/GenBank/DDBJ whole genome shotgun (WGS) entry which is preliminary data.</text>
</comment>